<evidence type="ECO:0000259" key="10">
    <source>
        <dbReference type="PROSITE" id="PS51192"/>
    </source>
</evidence>
<evidence type="ECO:0000313" key="11">
    <source>
        <dbReference type="EMBL" id="AFU58889.1"/>
    </source>
</evidence>
<keyword evidence="5" id="KW-0413">Isomerase</keyword>
<dbReference type="InterPro" id="IPR050615">
    <property type="entry name" value="ATP-dep_DNA_Helicase"/>
</dbReference>
<keyword evidence="3" id="KW-0347">Helicase</keyword>
<dbReference type="SMART" id="SM00487">
    <property type="entry name" value="DEXDc"/>
    <property type="match status" value="1"/>
</dbReference>
<keyword evidence="4" id="KW-0067">ATP-binding</keyword>
<evidence type="ECO:0000256" key="2">
    <source>
        <dbReference type="ARBA" id="ARBA00022801"/>
    </source>
</evidence>
<dbReference type="InterPro" id="IPR032438">
    <property type="entry name" value="ERCC3_RAD25_C"/>
</dbReference>
<dbReference type="GO" id="GO:0016787">
    <property type="term" value="F:hydrolase activity"/>
    <property type="evidence" value="ECO:0007669"/>
    <property type="project" value="UniProtKB-KW"/>
</dbReference>
<dbReference type="GeneID" id="13795820"/>
<dbReference type="GO" id="GO:0003677">
    <property type="term" value="F:DNA binding"/>
    <property type="evidence" value="ECO:0007669"/>
    <property type="project" value="InterPro"/>
</dbReference>
<dbReference type="GO" id="GO:0043138">
    <property type="term" value="F:3'-5' DNA helicase activity"/>
    <property type="evidence" value="ECO:0007669"/>
    <property type="project" value="UniProtKB-EC"/>
</dbReference>
<organism evidence="11 12">
    <name type="scientific">Nitrososphaera gargensis (strain Ga9.2)</name>
    <dbReference type="NCBI Taxonomy" id="1237085"/>
    <lineage>
        <taxon>Archaea</taxon>
        <taxon>Nitrososphaerota</taxon>
        <taxon>Nitrososphaeria</taxon>
        <taxon>Nitrososphaerales</taxon>
        <taxon>Nitrososphaeraceae</taxon>
        <taxon>Nitrososphaera</taxon>
    </lineage>
</organism>
<evidence type="ECO:0000256" key="4">
    <source>
        <dbReference type="ARBA" id="ARBA00022840"/>
    </source>
</evidence>
<dbReference type="SUPFAM" id="SSF52540">
    <property type="entry name" value="P-loop containing nucleoside triphosphate hydrolases"/>
    <property type="match status" value="2"/>
</dbReference>
<evidence type="ECO:0000256" key="7">
    <source>
        <dbReference type="ARBA" id="ARBA00034808"/>
    </source>
</evidence>
<dbReference type="InterPro" id="IPR014001">
    <property type="entry name" value="Helicase_ATP-bd"/>
</dbReference>
<dbReference type="RefSeq" id="WP_015019425.1">
    <property type="nucleotide sequence ID" value="NC_018719.1"/>
</dbReference>
<evidence type="ECO:0000256" key="1">
    <source>
        <dbReference type="ARBA" id="ARBA00022741"/>
    </source>
</evidence>
<gene>
    <name evidence="11" type="primary">res</name>
    <name evidence="11" type="ordered locus">Ngar_c19570</name>
</gene>
<dbReference type="Pfam" id="PF04851">
    <property type="entry name" value="ResIII"/>
    <property type="match status" value="1"/>
</dbReference>
<sequence>MTNAQEEKAGTTAPPSGATNAAEDAVASSSTIIRHEGQTVVKQRNVAEVKARADRPHFVYNRVYVGLAKGPCEEYSIDRDTSVLTRDSTVADFMKKPYALIPQAEGNTYLLVVPKWIDYKAGWLETQTETYNIYKVDHYATWAGLVPEELREELDLKPRFLTLKIQGDYLVGSEDELDDAWIRYRDSLLRREEGIGIRIKPSRASRFNLASRLVEDGVIPWTSKPVEQRWKWQTDIQLRPYQQEAFDFFLKNGAMTLVYPFGGGKSFFGVYVAACISGRTLVVVPSLSLISVWQKYIMEHFPDSGSRPSVGLFYGAKKEKHKDITIATYDSALAHLTKEKYELLIFDESHHFPAETYSRLAFLDARYRLSLSGSPHREDGRSELIYVLGGAPYGSDWERLFKEGWVKRPEVYLHVTSTKLMLLKSLLEEKLKGPTMVFCDTIAIGEDTSRITGLPYIHGRHSLKERSELVRKHPRFIASRIFDEGIDLPDIKNIIEIDFLGGSRRQQLQRVGRLMHSVLEGAEYHLLMSPEELAKYGKRLYGLYSRNFRVSVVTEQQG</sequence>
<dbReference type="InParanoid" id="K0IN76"/>
<name>K0IN76_NITGG</name>
<comment type="catalytic activity">
    <reaction evidence="8">
        <text>ATP + H2O = ADP + phosphate + H(+)</text>
        <dbReference type="Rhea" id="RHEA:13065"/>
        <dbReference type="ChEBI" id="CHEBI:15377"/>
        <dbReference type="ChEBI" id="CHEBI:15378"/>
        <dbReference type="ChEBI" id="CHEBI:30616"/>
        <dbReference type="ChEBI" id="CHEBI:43474"/>
        <dbReference type="ChEBI" id="CHEBI:456216"/>
        <dbReference type="EC" id="5.6.2.4"/>
    </reaction>
</comment>
<keyword evidence="1" id="KW-0547">Nucleotide-binding</keyword>
<reference evidence="11 12" key="1">
    <citation type="journal article" date="2012" name="Environ. Microbiol.">
        <title>The genome of the ammonia-oxidizing Candidatus Nitrososphaera gargensis: insights into metabolic versatility and environmental adaptations.</title>
        <authorList>
            <person name="Spang A."/>
            <person name="Poehlein A."/>
            <person name="Offre P."/>
            <person name="Zumbragel S."/>
            <person name="Haider S."/>
            <person name="Rychlik N."/>
            <person name="Nowka B."/>
            <person name="Schmeisser C."/>
            <person name="Lebedeva E.V."/>
            <person name="Rattei T."/>
            <person name="Bohm C."/>
            <person name="Schmid M."/>
            <person name="Galushko A."/>
            <person name="Hatzenpichler R."/>
            <person name="Weinmaier T."/>
            <person name="Daniel R."/>
            <person name="Schleper C."/>
            <person name="Spieck E."/>
            <person name="Streit W."/>
            <person name="Wagner M."/>
        </authorList>
    </citation>
    <scope>NUCLEOTIDE SEQUENCE [LARGE SCALE GENOMIC DNA]</scope>
    <source>
        <strain evidence="12">Ga9.2</strain>
    </source>
</reference>
<dbReference type="PANTHER" id="PTHR11274">
    <property type="entry name" value="RAD25/XP-B DNA REPAIR HELICASE"/>
    <property type="match status" value="1"/>
</dbReference>
<evidence type="ECO:0000256" key="5">
    <source>
        <dbReference type="ARBA" id="ARBA00023235"/>
    </source>
</evidence>
<dbReference type="STRING" id="1237085.Ngar_c19570"/>
<dbReference type="GO" id="GO:0005524">
    <property type="term" value="F:ATP binding"/>
    <property type="evidence" value="ECO:0007669"/>
    <property type="project" value="UniProtKB-KW"/>
</dbReference>
<dbReference type="InterPro" id="IPR027417">
    <property type="entry name" value="P-loop_NTPase"/>
</dbReference>
<dbReference type="HOGENOM" id="CLU_540380_0_0_2"/>
<dbReference type="Proteomes" id="UP000008037">
    <property type="component" value="Chromosome"/>
</dbReference>
<dbReference type="Gene3D" id="3.40.50.300">
    <property type="entry name" value="P-loop containing nucleotide triphosphate hydrolases"/>
    <property type="match status" value="2"/>
</dbReference>
<dbReference type="PANTHER" id="PTHR11274:SF0">
    <property type="entry name" value="GENERAL TRANSCRIPTION AND DNA REPAIR FACTOR IIH HELICASE SUBUNIT XPB"/>
    <property type="match status" value="1"/>
</dbReference>
<evidence type="ECO:0000313" key="12">
    <source>
        <dbReference type="Proteomes" id="UP000008037"/>
    </source>
</evidence>
<proteinExistence type="predicted"/>
<feature type="region of interest" description="Disordered" evidence="9">
    <location>
        <begin position="1"/>
        <end position="29"/>
    </location>
</feature>
<protein>
    <recommendedName>
        <fullName evidence="7">DNA 3'-5' helicase</fullName>
        <ecNumber evidence="7">5.6.2.4</ecNumber>
    </recommendedName>
</protein>
<dbReference type="PROSITE" id="PS51192">
    <property type="entry name" value="HELICASE_ATP_BIND_1"/>
    <property type="match status" value="1"/>
</dbReference>
<feature type="domain" description="Helicase ATP-binding" evidence="10">
    <location>
        <begin position="246"/>
        <end position="393"/>
    </location>
</feature>
<dbReference type="InterPro" id="IPR006935">
    <property type="entry name" value="Helicase/UvrB_N"/>
</dbReference>
<dbReference type="EC" id="5.6.2.4" evidence="7"/>
<evidence type="ECO:0000256" key="6">
    <source>
        <dbReference type="ARBA" id="ARBA00034617"/>
    </source>
</evidence>
<keyword evidence="12" id="KW-1185">Reference proteome</keyword>
<dbReference type="EMBL" id="CP002408">
    <property type="protein sequence ID" value="AFU58889.1"/>
    <property type="molecule type" value="Genomic_DNA"/>
</dbReference>
<dbReference type="Pfam" id="PF16203">
    <property type="entry name" value="ERCC3_RAD25_C"/>
    <property type="match status" value="1"/>
</dbReference>
<dbReference type="AlphaFoldDB" id="K0IN76"/>
<dbReference type="KEGG" id="nga:Ngar_c19570"/>
<evidence type="ECO:0000256" key="9">
    <source>
        <dbReference type="SAM" id="MobiDB-lite"/>
    </source>
</evidence>
<dbReference type="OrthoDB" id="11644at2157"/>
<keyword evidence="2" id="KW-0378">Hydrolase</keyword>
<evidence type="ECO:0000256" key="8">
    <source>
        <dbReference type="ARBA" id="ARBA00048988"/>
    </source>
</evidence>
<comment type="catalytic activity">
    <reaction evidence="6">
        <text>Couples ATP hydrolysis with the unwinding of duplex DNA by translocating in the 3'-5' direction.</text>
        <dbReference type="EC" id="5.6.2.4"/>
    </reaction>
</comment>
<accession>K0IN76</accession>
<evidence type="ECO:0000256" key="3">
    <source>
        <dbReference type="ARBA" id="ARBA00022806"/>
    </source>
</evidence>